<proteinExistence type="predicted"/>
<organism evidence="2 3">
    <name type="scientific">Labeo rohita</name>
    <name type="common">Indian major carp</name>
    <name type="synonym">Cyprinus rohita</name>
    <dbReference type="NCBI Taxonomy" id="84645"/>
    <lineage>
        <taxon>Eukaryota</taxon>
        <taxon>Metazoa</taxon>
        <taxon>Chordata</taxon>
        <taxon>Craniata</taxon>
        <taxon>Vertebrata</taxon>
        <taxon>Euteleostomi</taxon>
        <taxon>Actinopterygii</taxon>
        <taxon>Neopterygii</taxon>
        <taxon>Teleostei</taxon>
        <taxon>Ostariophysi</taxon>
        <taxon>Cypriniformes</taxon>
        <taxon>Cyprinidae</taxon>
        <taxon>Labeoninae</taxon>
        <taxon>Labeonini</taxon>
        <taxon>Labeo</taxon>
    </lineage>
</organism>
<evidence type="ECO:0000313" key="3">
    <source>
        <dbReference type="Proteomes" id="UP000830375"/>
    </source>
</evidence>
<evidence type="ECO:0000313" key="2">
    <source>
        <dbReference type="EMBL" id="KAI2657116.1"/>
    </source>
</evidence>
<feature type="compositionally biased region" description="Low complexity" evidence="1">
    <location>
        <begin position="187"/>
        <end position="199"/>
    </location>
</feature>
<reference evidence="2 3" key="1">
    <citation type="submission" date="2022-01" db="EMBL/GenBank/DDBJ databases">
        <title>A high-quality chromosome-level genome assembly of rohu carp, Labeo rohita.</title>
        <authorList>
            <person name="Arick M.A. II"/>
            <person name="Hsu C.-Y."/>
            <person name="Magbanua Z."/>
            <person name="Pechanova O."/>
            <person name="Grover C."/>
            <person name="Miller E."/>
            <person name="Thrash A."/>
            <person name="Ezzel L."/>
            <person name="Alam S."/>
            <person name="Benzie J."/>
            <person name="Hamilton M."/>
            <person name="Karsi A."/>
            <person name="Lawrence M.L."/>
            <person name="Peterson D.G."/>
        </authorList>
    </citation>
    <scope>NUCLEOTIDE SEQUENCE [LARGE SCALE GENOMIC DNA]</scope>
    <source>
        <strain evidence="3">BAU-BD-2019</strain>
        <tissue evidence="2">Blood</tissue>
    </source>
</reference>
<dbReference type="EMBL" id="JACTAM010000014">
    <property type="protein sequence ID" value="KAI2657116.1"/>
    <property type="molecule type" value="Genomic_DNA"/>
</dbReference>
<gene>
    <name evidence="2" type="ORF">H4Q32_021194</name>
</gene>
<feature type="region of interest" description="Disordered" evidence="1">
    <location>
        <begin position="158"/>
        <end position="199"/>
    </location>
</feature>
<sequence>MHLGKSYLVDIVNPLFSVPVPQNSDAKQDGGTKRERTSSDVRRLADSGKCAATFFVMNLPSHGSTAVSRENNQRHEVECQRGNATDGGELYAECGGAPGDRVHASLFGQEEKKVKMALPGMSTFISPDKPNFKITTVRDTAPSPLHSTFTGGTNWSLLNTPFPPSPHTPGPSGQPSAHEKRASVIMKTSDVSKSSVKTC</sequence>
<accession>A0ABQ8M4I6</accession>
<name>A0ABQ8M4I6_LABRO</name>
<dbReference type="Proteomes" id="UP000830375">
    <property type="component" value="Unassembled WGS sequence"/>
</dbReference>
<evidence type="ECO:0000256" key="1">
    <source>
        <dbReference type="SAM" id="MobiDB-lite"/>
    </source>
</evidence>
<comment type="caution">
    <text evidence="2">The sequence shown here is derived from an EMBL/GenBank/DDBJ whole genome shotgun (WGS) entry which is preliminary data.</text>
</comment>
<protein>
    <submittedName>
        <fullName evidence="2">Interferon regulatory factor 2</fullName>
    </submittedName>
</protein>
<keyword evidence="3" id="KW-1185">Reference proteome</keyword>
<feature type="region of interest" description="Disordered" evidence="1">
    <location>
        <begin position="20"/>
        <end position="43"/>
    </location>
</feature>
<feature type="compositionally biased region" description="Basic and acidic residues" evidence="1">
    <location>
        <begin position="26"/>
        <end position="43"/>
    </location>
</feature>